<organism evidence="2 3">
    <name type="scientific">Prochlorococcus marinus (strain MIT 9515)</name>
    <dbReference type="NCBI Taxonomy" id="167542"/>
    <lineage>
        <taxon>Bacteria</taxon>
        <taxon>Bacillati</taxon>
        <taxon>Cyanobacteriota</taxon>
        <taxon>Cyanophyceae</taxon>
        <taxon>Synechococcales</taxon>
        <taxon>Prochlorococcaceae</taxon>
        <taxon>Prochlorococcus</taxon>
    </lineage>
</organism>
<gene>
    <name evidence="2" type="ordered locus">P9515_04411</name>
</gene>
<dbReference type="AlphaFoldDB" id="A2BV39"/>
<dbReference type="RefSeq" id="WP_011819758.1">
    <property type="nucleotide sequence ID" value="NC_008817.1"/>
</dbReference>
<dbReference type="STRING" id="167542.P9515_04411"/>
<feature type="compositionally biased region" description="Low complexity" evidence="1">
    <location>
        <begin position="529"/>
        <end position="542"/>
    </location>
</feature>
<proteinExistence type="predicted"/>
<dbReference type="OrthoDB" id="1395829at2"/>
<feature type="region of interest" description="Disordered" evidence="1">
    <location>
        <begin position="492"/>
        <end position="582"/>
    </location>
</feature>
<dbReference type="EMBL" id="CP000552">
    <property type="protein sequence ID" value="ABM71650.1"/>
    <property type="molecule type" value="Genomic_DNA"/>
</dbReference>
<protein>
    <submittedName>
        <fullName evidence="2">Uncharacterized protein</fullName>
    </submittedName>
</protein>
<reference evidence="2 3" key="1">
    <citation type="journal article" date="2007" name="PLoS Genet.">
        <title>Patterns and implications of gene gain and loss in the evolution of Prochlorococcus.</title>
        <authorList>
            <person name="Kettler G.C."/>
            <person name="Martiny A.C."/>
            <person name="Huang K."/>
            <person name="Zucker J."/>
            <person name="Coleman M.L."/>
            <person name="Rodrigue S."/>
            <person name="Chen F."/>
            <person name="Lapidus A."/>
            <person name="Ferriera S."/>
            <person name="Johnson J."/>
            <person name="Steglich C."/>
            <person name="Church G.M."/>
            <person name="Richardson P."/>
            <person name="Chisholm S.W."/>
        </authorList>
    </citation>
    <scope>NUCLEOTIDE SEQUENCE [LARGE SCALE GENOMIC DNA]</scope>
    <source>
        <strain evidence="2 3">MIT 9515</strain>
    </source>
</reference>
<evidence type="ECO:0000256" key="1">
    <source>
        <dbReference type="SAM" id="MobiDB-lite"/>
    </source>
</evidence>
<name>A2BV39_PROM5</name>
<dbReference type="HOGENOM" id="CLU_402174_0_0_3"/>
<sequence length="684" mass="77221">MSIFNYSNPWNFPSLGYGKEKGLNNASDIFKHLDNVGLETAQNSRNSCMKDDNGEDVEVSVEYRLKNIESRFFPGIEDYKKRLESAIEYFQNKEASSGSNKPIGKEIIQLSRALRILNQDTIPVLTIRDYGTKGLKGGEDEDFAPYFRLIKSTGISAAQGTKAGRFGHGQNALVAKSDIKAYTLFSQFTNEYEEKETLFAGNSILCSHIDPTQNYKTQETGFIGNVINPNKFVSYRNNDLLNINFPYERSTNGTDIYIWGFKHESDNWDLLLAKGLIKGFFAAIREKLINFKIINDNTNEILHEINHENLDEYYSTLEVQVKKRLSSKAWNKEMQSIYGFLKTTCNEHSISITGKRSTHLIDVKKIGKVEMTLYQDKDDQKLTKEWCIMRQPLMKIRNFSKPIGIPFNAVVKVLSDKGNDVFMDLEDPTHLKLVRDYCDEEYVNEYWSIYQDLSKKVQIIIENLDPLSSQTQDIPGLADLIPDLRTGIGDGSFFSSQEGIPNTNNKEGFNPSIITDSNKSTITSIQKNSSSISTKRTASSQGTSGGTVGTVKTDKKVNPQGGNPGSGAGDKQGNAKFDPKGKKESLTINEDIKIRLLRNSSTENRYLLRIIALQDIHGDINLGMVVNNEKKSCVPLPVESKISFNRKEIQWHENKIKDIKMQTNEFYDCEIVLPNSAEFAISTI</sequence>
<dbReference type="GeneID" id="60200530"/>
<evidence type="ECO:0000313" key="2">
    <source>
        <dbReference type="EMBL" id="ABM71650.1"/>
    </source>
</evidence>
<dbReference type="KEGG" id="pmc:P9515_04411"/>
<evidence type="ECO:0000313" key="3">
    <source>
        <dbReference type="Proteomes" id="UP000001589"/>
    </source>
</evidence>
<dbReference type="eggNOG" id="COG3727">
    <property type="taxonomic scope" value="Bacteria"/>
</dbReference>
<accession>A2BV39</accession>
<dbReference type="Proteomes" id="UP000001589">
    <property type="component" value="Chromosome"/>
</dbReference>
<feature type="compositionally biased region" description="Polar residues" evidence="1">
    <location>
        <begin position="493"/>
        <end position="528"/>
    </location>
</feature>